<evidence type="ECO:0000256" key="2">
    <source>
        <dbReference type="ARBA" id="ARBA00022448"/>
    </source>
</evidence>
<dbReference type="Gene3D" id="3.40.50.300">
    <property type="entry name" value="P-loop containing nucleotide triphosphate hydrolases"/>
    <property type="match status" value="1"/>
</dbReference>
<evidence type="ECO:0000313" key="5">
    <source>
        <dbReference type="EMBL" id="MFD0853025.1"/>
    </source>
</evidence>
<dbReference type="Pfam" id="PF00005">
    <property type="entry name" value="ABC_tran"/>
    <property type="match status" value="1"/>
</dbReference>
<comment type="similarity">
    <text evidence="1">Belongs to the ABC transporter superfamily.</text>
</comment>
<feature type="non-terminal residue" evidence="5">
    <location>
        <position position="47"/>
    </location>
</feature>
<dbReference type="InterPro" id="IPR003439">
    <property type="entry name" value="ABC_transporter-like_ATP-bd"/>
</dbReference>
<keyword evidence="2" id="KW-0813">Transport</keyword>
<dbReference type="InterPro" id="IPR052156">
    <property type="entry name" value="BCAA_Transport_ATP-bd_LivF"/>
</dbReference>
<keyword evidence="5" id="KW-0547">Nucleotide-binding</keyword>
<feature type="domain" description="ABC transporter" evidence="4">
    <location>
        <begin position="17"/>
        <end position="46"/>
    </location>
</feature>
<dbReference type="GO" id="GO:0005524">
    <property type="term" value="F:ATP binding"/>
    <property type="evidence" value="ECO:0007669"/>
    <property type="project" value="UniProtKB-KW"/>
</dbReference>
<dbReference type="InterPro" id="IPR027417">
    <property type="entry name" value="P-loop_NTPase"/>
</dbReference>
<dbReference type="PANTHER" id="PTHR43820:SF4">
    <property type="entry name" value="HIGH-AFFINITY BRANCHED-CHAIN AMINO ACID TRANSPORT ATP-BINDING PROTEIN LIVF"/>
    <property type="match status" value="1"/>
</dbReference>
<evidence type="ECO:0000256" key="1">
    <source>
        <dbReference type="ARBA" id="ARBA00005417"/>
    </source>
</evidence>
<organism evidence="5 6">
    <name type="scientific">Actinomadura adrarensis</name>
    <dbReference type="NCBI Taxonomy" id="1819600"/>
    <lineage>
        <taxon>Bacteria</taxon>
        <taxon>Bacillati</taxon>
        <taxon>Actinomycetota</taxon>
        <taxon>Actinomycetes</taxon>
        <taxon>Streptosporangiales</taxon>
        <taxon>Thermomonosporaceae</taxon>
        <taxon>Actinomadura</taxon>
    </lineage>
</organism>
<keyword evidence="3" id="KW-0029">Amino-acid transport</keyword>
<accession>A0ABW3CEX9</accession>
<dbReference type="Proteomes" id="UP001597083">
    <property type="component" value="Unassembled WGS sequence"/>
</dbReference>
<evidence type="ECO:0000259" key="4">
    <source>
        <dbReference type="Pfam" id="PF00005"/>
    </source>
</evidence>
<comment type="caution">
    <text evidence="5">The sequence shown here is derived from an EMBL/GenBank/DDBJ whole genome shotgun (WGS) entry which is preliminary data.</text>
</comment>
<dbReference type="PANTHER" id="PTHR43820">
    <property type="entry name" value="HIGH-AFFINITY BRANCHED-CHAIN AMINO ACID TRANSPORT ATP-BINDING PROTEIN LIVF"/>
    <property type="match status" value="1"/>
</dbReference>
<keyword evidence="6" id="KW-1185">Reference proteome</keyword>
<name>A0ABW3CEX9_9ACTN</name>
<sequence>MLEIKGLSVAYRGAPALREVSLSVPDGSVVALLGGNGAGKTTLLRAV</sequence>
<reference evidence="6" key="1">
    <citation type="journal article" date="2019" name="Int. J. Syst. Evol. Microbiol.">
        <title>The Global Catalogue of Microorganisms (GCM) 10K type strain sequencing project: providing services to taxonomists for standard genome sequencing and annotation.</title>
        <authorList>
            <consortium name="The Broad Institute Genomics Platform"/>
            <consortium name="The Broad Institute Genome Sequencing Center for Infectious Disease"/>
            <person name="Wu L."/>
            <person name="Ma J."/>
        </authorList>
    </citation>
    <scope>NUCLEOTIDE SEQUENCE [LARGE SCALE GENOMIC DNA]</scope>
    <source>
        <strain evidence="6">JCM 31696</strain>
    </source>
</reference>
<dbReference type="SUPFAM" id="SSF52540">
    <property type="entry name" value="P-loop containing nucleoside triphosphate hydrolases"/>
    <property type="match status" value="1"/>
</dbReference>
<evidence type="ECO:0000313" key="6">
    <source>
        <dbReference type="Proteomes" id="UP001597083"/>
    </source>
</evidence>
<proteinExistence type="inferred from homology"/>
<dbReference type="EMBL" id="JBHTIR010001827">
    <property type="protein sequence ID" value="MFD0853025.1"/>
    <property type="molecule type" value="Genomic_DNA"/>
</dbReference>
<evidence type="ECO:0000256" key="3">
    <source>
        <dbReference type="ARBA" id="ARBA00022970"/>
    </source>
</evidence>
<keyword evidence="5" id="KW-0067">ATP-binding</keyword>
<gene>
    <name evidence="5" type="ORF">ACFQ07_12370</name>
</gene>
<protein>
    <submittedName>
        <fullName evidence="5">ATP-binding cassette domain-containing protein</fullName>
    </submittedName>
</protein>